<dbReference type="Proteomes" id="UP000034846">
    <property type="component" value="Unassembled WGS sequence"/>
</dbReference>
<accession>A0A0G2AAA4</accession>
<evidence type="ECO:0000259" key="2">
    <source>
        <dbReference type="Pfam" id="PF13808"/>
    </source>
</evidence>
<dbReference type="PATRIC" id="fig|1618989.3.peg.709"/>
<dbReference type="InterPro" id="IPR047647">
    <property type="entry name" value="ISAs1_transpos"/>
</dbReference>
<dbReference type="AlphaFoldDB" id="A0A0G2AAA4"/>
<dbReference type="InterPro" id="IPR051698">
    <property type="entry name" value="Transposase_11-like"/>
</dbReference>
<dbReference type="GO" id="GO:0006313">
    <property type="term" value="P:DNA transposition"/>
    <property type="evidence" value="ECO:0007669"/>
    <property type="project" value="InterPro"/>
</dbReference>
<dbReference type="GO" id="GO:0004803">
    <property type="term" value="F:transposase activity"/>
    <property type="evidence" value="ECO:0007669"/>
    <property type="project" value="InterPro"/>
</dbReference>
<dbReference type="PANTHER" id="PTHR30298">
    <property type="entry name" value="H REPEAT-ASSOCIATED PREDICTED TRANSPOSASE"/>
    <property type="match status" value="1"/>
</dbReference>
<feature type="domain" description="Transposase IS4-like" evidence="1">
    <location>
        <begin position="144"/>
        <end position="383"/>
    </location>
</feature>
<name>A0A0G2AAA4_9BACT</name>
<evidence type="ECO:0008006" key="5">
    <source>
        <dbReference type="Google" id="ProtNLM"/>
    </source>
</evidence>
<sequence>MASVIIKPLAVFSDTIRRTGISLPSEDIPKKPIKRLLNLFKTVEDIRLERNTYYPLHEILMIAFFAILSGAKTWTDLEDFGNAKEKWLRRFMTLEYGIPSHDTFRRVFALIDPEHLQKATTTFLIDNMKIIKRAFKIEIDGLRQYCVDGKEAKGTGRDPGFDKDKIRNLQTLHIYDLSDGICLVSKAIDAKTNEIPAAQEALCAMQLKDVLVTFDALNTQRDTVAVIVKQKGDYIGALKGNQEGLFEEVGSYFTPKRLQQIKDKKETYYETKEKAHNCIEIRRYYLTKNISWFYNKDAWAKLRSFICCIKTSENIRTGKITTEKRYYISSLTDVETCADGIRGHWRVEAYHWELDATFSEDDNMTVDRNAFQNFSLMNKLALSLTKLASKILKKSVRATRNITGWNIDTTVKIFCAFDEDILTQALMSVPVKK</sequence>
<dbReference type="Pfam" id="PF01609">
    <property type="entry name" value="DDE_Tnp_1"/>
    <property type="match status" value="1"/>
</dbReference>
<organism evidence="3 4">
    <name type="scientific">Candidatus Uhrbacteria bacterium GW2011_GWD2_52_7</name>
    <dbReference type="NCBI Taxonomy" id="1618989"/>
    <lineage>
        <taxon>Bacteria</taxon>
        <taxon>Candidatus Uhriibacteriota</taxon>
    </lineage>
</organism>
<dbReference type="EMBL" id="LCRD01000051">
    <property type="protein sequence ID" value="KKW29289.1"/>
    <property type="molecule type" value="Genomic_DNA"/>
</dbReference>
<feature type="domain" description="H repeat-associated protein N-terminal" evidence="2">
    <location>
        <begin position="38"/>
        <end position="123"/>
    </location>
</feature>
<proteinExistence type="predicted"/>
<gene>
    <name evidence="3" type="ORF">UY72_C0051G0003</name>
</gene>
<dbReference type="GO" id="GO:0003677">
    <property type="term" value="F:DNA binding"/>
    <property type="evidence" value="ECO:0007669"/>
    <property type="project" value="InterPro"/>
</dbReference>
<evidence type="ECO:0000313" key="3">
    <source>
        <dbReference type="EMBL" id="KKW29289.1"/>
    </source>
</evidence>
<dbReference type="PANTHER" id="PTHR30298:SF0">
    <property type="entry name" value="PROTEIN YBFL-RELATED"/>
    <property type="match status" value="1"/>
</dbReference>
<reference evidence="3 4" key="1">
    <citation type="journal article" date="2015" name="Nature">
        <title>rRNA introns, odd ribosomes, and small enigmatic genomes across a large radiation of phyla.</title>
        <authorList>
            <person name="Brown C.T."/>
            <person name="Hug L.A."/>
            <person name="Thomas B.C."/>
            <person name="Sharon I."/>
            <person name="Castelle C.J."/>
            <person name="Singh A."/>
            <person name="Wilkins M.J."/>
            <person name="Williams K.H."/>
            <person name="Banfield J.F."/>
        </authorList>
    </citation>
    <scope>NUCLEOTIDE SEQUENCE [LARGE SCALE GENOMIC DNA]</scope>
</reference>
<evidence type="ECO:0000259" key="1">
    <source>
        <dbReference type="Pfam" id="PF01609"/>
    </source>
</evidence>
<dbReference type="Pfam" id="PF13808">
    <property type="entry name" value="DDE_Tnp_1_assoc"/>
    <property type="match status" value="1"/>
</dbReference>
<protein>
    <recommendedName>
        <fullName evidence="5">ISAs1 family transposase</fullName>
    </recommendedName>
</protein>
<dbReference type="InterPro" id="IPR002559">
    <property type="entry name" value="Transposase_11"/>
</dbReference>
<dbReference type="NCBIfam" id="NF033564">
    <property type="entry name" value="transpos_ISAs1"/>
    <property type="match status" value="1"/>
</dbReference>
<evidence type="ECO:0000313" key="4">
    <source>
        <dbReference type="Proteomes" id="UP000034846"/>
    </source>
</evidence>
<dbReference type="InterPro" id="IPR032806">
    <property type="entry name" value="YbfD_N"/>
</dbReference>
<comment type="caution">
    <text evidence="3">The sequence shown here is derived from an EMBL/GenBank/DDBJ whole genome shotgun (WGS) entry which is preliminary data.</text>
</comment>